<dbReference type="PANTHER" id="PTHR43283:SF7">
    <property type="entry name" value="BETA-LACTAMASE-RELATED DOMAIN-CONTAINING PROTEIN"/>
    <property type="match status" value="1"/>
</dbReference>
<proteinExistence type="predicted"/>
<dbReference type="InterPro" id="IPR012338">
    <property type="entry name" value="Beta-lactam/transpept-like"/>
</dbReference>
<dbReference type="EMBL" id="UINC01001260">
    <property type="protein sequence ID" value="SUZ75822.1"/>
    <property type="molecule type" value="Genomic_DNA"/>
</dbReference>
<feature type="domain" description="Beta-lactamase-related" evidence="1">
    <location>
        <begin position="175"/>
        <end position="450"/>
    </location>
</feature>
<dbReference type="PANTHER" id="PTHR43283">
    <property type="entry name" value="BETA-LACTAMASE-RELATED"/>
    <property type="match status" value="1"/>
</dbReference>
<dbReference type="SUPFAM" id="SSF56601">
    <property type="entry name" value="beta-lactamase/transpeptidase-like"/>
    <property type="match status" value="1"/>
</dbReference>
<dbReference type="Pfam" id="PF00144">
    <property type="entry name" value="Beta-lactamase"/>
    <property type="match status" value="1"/>
</dbReference>
<reference evidence="2" key="1">
    <citation type="submission" date="2018-05" db="EMBL/GenBank/DDBJ databases">
        <authorList>
            <person name="Lanie J.A."/>
            <person name="Ng W.-L."/>
            <person name="Kazmierczak K.M."/>
            <person name="Andrzejewski T.M."/>
            <person name="Davidsen T.M."/>
            <person name="Wayne K.J."/>
            <person name="Tettelin H."/>
            <person name="Glass J.I."/>
            <person name="Rusch D."/>
            <person name="Podicherti R."/>
            <person name="Tsui H.-C.T."/>
            <person name="Winkler M.E."/>
        </authorList>
    </citation>
    <scope>NUCLEOTIDE SEQUENCE</scope>
</reference>
<dbReference type="InterPro" id="IPR050789">
    <property type="entry name" value="Diverse_Enzym_Activities"/>
</dbReference>
<dbReference type="InterPro" id="IPR001466">
    <property type="entry name" value="Beta-lactam-related"/>
</dbReference>
<evidence type="ECO:0000259" key="1">
    <source>
        <dbReference type="Pfam" id="PF00144"/>
    </source>
</evidence>
<dbReference type="AlphaFoldDB" id="A0A381Q915"/>
<sequence>MSYRLVPALALALVLPAYAGAQQEETYDYWRFNRDMVRRGQQAILQCNGLFTSNRTLEQVFDEELAFLREPVGTARGGDYIVDWDLKAVIIGGPGGVPPISAAFREGIGCVIMAPDQSLEDVEGLPELTTPALPGDPATIAWPEGDLIDDRSLAPGVDPAALQAASDWAFDTSPRALTISLLVVHKGQIIHERYAPGFDMTTRTRTWSTAKSIAVTLIGMMVDEGRMALDEPLGFDWFPRARSPETDPRNEITLRHVLNMSSGLETVDNGGLEYATGSGLAYWAGASSIRGARARALIREPGTFWDYENYDTLLGVYAMKLAIGDDQEYLEFPRKRLLDKIGMRSTLLSTDRFGDFIMSSQVYTNARDLGRFGLLYLNNGMWNGERLISEEWIDFVRTPAPATATTGNGYGGQWWLPGDNASGVPTDAYSTSGNRGQYTIVVPSHDLVIVRRGLDNPGGFSRWGLLREVLKAIPEETEDR</sequence>
<dbReference type="Gene3D" id="3.40.710.10">
    <property type="entry name" value="DD-peptidase/beta-lactamase superfamily"/>
    <property type="match status" value="1"/>
</dbReference>
<protein>
    <recommendedName>
        <fullName evidence="1">Beta-lactamase-related domain-containing protein</fullName>
    </recommendedName>
</protein>
<gene>
    <name evidence="2" type="ORF">METZ01_LOCUS28676</name>
</gene>
<accession>A0A381Q915</accession>
<name>A0A381Q915_9ZZZZ</name>
<organism evidence="2">
    <name type="scientific">marine metagenome</name>
    <dbReference type="NCBI Taxonomy" id="408172"/>
    <lineage>
        <taxon>unclassified sequences</taxon>
        <taxon>metagenomes</taxon>
        <taxon>ecological metagenomes</taxon>
    </lineage>
</organism>
<evidence type="ECO:0000313" key="2">
    <source>
        <dbReference type="EMBL" id="SUZ75822.1"/>
    </source>
</evidence>